<dbReference type="GO" id="GO:0008270">
    <property type="term" value="F:zinc ion binding"/>
    <property type="evidence" value="ECO:0007669"/>
    <property type="project" value="InterPro"/>
</dbReference>
<dbReference type="GO" id="GO:0000981">
    <property type="term" value="F:DNA-binding transcription factor activity, RNA polymerase II-specific"/>
    <property type="evidence" value="ECO:0007669"/>
    <property type="project" value="InterPro"/>
</dbReference>
<dbReference type="PROSITE" id="PS00463">
    <property type="entry name" value="ZN2_CY6_FUNGAL_1"/>
    <property type="match status" value="1"/>
</dbReference>
<keyword evidence="5" id="KW-0539">Nucleus</keyword>
<organism evidence="7 8">
    <name type="scientific">Clonostachys byssicola</name>
    <dbReference type="NCBI Taxonomy" id="160290"/>
    <lineage>
        <taxon>Eukaryota</taxon>
        <taxon>Fungi</taxon>
        <taxon>Dikarya</taxon>
        <taxon>Ascomycota</taxon>
        <taxon>Pezizomycotina</taxon>
        <taxon>Sordariomycetes</taxon>
        <taxon>Hypocreomycetidae</taxon>
        <taxon>Hypocreales</taxon>
        <taxon>Bionectriaceae</taxon>
        <taxon>Clonostachys</taxon>
    </lineage>
</organism>
<dbReference type="EMBL" id="CABFNO020001560">
    <property type="protein sequence ID" value="CAH0002251.1"/>
    <property type="molecule type" value="Genomic_DNA"/>
</dbReference>
<dbReference type="GO" id="GO:0043565">
    <property type="term" value="F:sequence-specific DNA binding"/>
    <property type="evidence" value="ECO:0007669"/>
    <property type="project" value="TreeGrafter"/>
</dbReference>
<dbReference type="SUPFAM" id="SSF57701">
    <property type="entry name" value="Zn2/Cys6 DNA-binding domain"/>
    <property type="match status" value="1"/>
</dbReference>
<keyword evidence="8" id="KW-1185">Reference proteome</keyword>
<keyword evidence="2" id="KW-0805">Transcription regulation</keyword>
<reference evidence="7" key="1">
    <citation type="submission" date="2021-10" db="EMBL/GenBank/DDBJ databases">
        <authorList>
            <person name="Piombo E."/>
        </authorList>
    </citation>
    <scope>NUCLEOTIDE SEQUENCE</scope>
</reference>
<dbReference type="Proteomes" id="UP000754883">
    <property type="component" value="Unassembled WGS sequence"/>
</dbReference>
<dbReference type="PROSITE" id="PS50048">
    <property type="entry name" value="ZN2_CY6_FUNGAL_2"/>
    <property type="match status" value="1"/>
</dbReference>
<evidence type="ECO:0000256" key="5">
    <source>
        <dbReference type="ARBA" id="ARBA00023242"/>
    </source>
</evidence>
<dbReference type="CDD" id="cd00067">
    <property type="entry name" value="GAL4"/>
    <property type="match status" value="1"/>
</dbReference>
<feature type="domain" description="Zn(2)-C6 fungal-type" evidence="6">
    <location>
        <begin position="14"/>
        <end position="43"/>
    </location>
</feature>
<name>A0A9N9YCE7_9HYPO</name>
<dbReference type="PANTHER" id="PTHR47540">
    <property type="entry name" value="THIAMINE REPRESSIBLE GENES REGULATORY PROTEIN THI5"/>
    <property type="match status" value="1"/>
</dbReference>
<dbReference type="SMART" id="SM00066">
    <property type="entry name" value="GAL4"/>
    <property type="match status" value="1"/>
</dbReference>
<accession>A0A9N9YCE7</accession>
<dbReference type="AlphaFoldDB" id="A0A9N9YCE7"/>
<evidence type="ECO:0000313" key="8">
    <source>
        <dbReference type="Proteomes" id="UP000754883"/>
    </source>
</evidence>
<dbReference type="GO" id="GO:0045944">
    <property type="term" value="P:positive regulation of transcription by RNA polymerase II"/>
    <property type="evidence" value="ECO:0007669"/>
    <property type="project" value="TreeGrafter"/>
</dbReference>
<evidence type="ECO:0000256" key="1">
    <source>
        <dbReference type="ARBA" id="ARBA00004123"/>
    </source>
</evidence>
<dbReference type="InterPro" id="IPR036864">
    <property type="entry name" value="Zn2-C6_fun-type_DNA-bd_sf"/>
</dbReference>
<dbReference type="InterPro" id="IPR051711">
    <property type="entry name" value="Stress_Response_Reg"/>
</dbReference>
<evidence type="ECO:0000259" key="6">
    <source>
        <dbReference type="PROSITE" id="PS50048"/>
    </source>
</evidence>
<comment type="subcellular location">
    <subcellularLocation>
        <location evidence="1">Nucleus</location>
    </subcellularLocation>
</comment>
<dbReference type="InterPro" id="IPR001138">
    <property type="entry name" value="Zn2Cys6_DnaBD"/>
</dbReference>
<evidence type="ECO:0000256" key="2">
    <source>
        <dbReference type="ARBA" id="ARBA00023015"/>
    </source>
</evidence>
<dbReference type="Gene3D" id="4.10.240.10">
    <property type="entry name" value="Zn(2)-C6 fungal-type DNA-binding domain"/>
    <property type="match status" value="1"/>
</dbReference>
<dbReference type="Pfam" id="PF00172">
    <property type="entry name" value="Zn_clus"/>
    <property type="match status" value="1"/>
</dbReference>
<comment type="caution">
    <text evidence="7">The sequence shown here is derived from an EMBL/GenBank/DDBJ whole genome shotgun (WGS) entry which is preliminary data.</text>
</comment>
<keyword evidence="3" id="KW-0238">DNA-binding</keyword>
<dbReference type="OrthoDB" id="4938993at2759"/>
<evidence type="ECO:0000313" key="7">
    <source>
        <dbReference type="EMBL" id="CAH0002251.1"/>
    </source>
</evidence>
<sequence>MQPERRKSRRTANACIACRQSKIKCSGDEPCSNCKRRLIPCRFTDGGNKVVVSEKFVFPSPLSVSTSVILLGPGGLALY</sequence>
<evidence type="ECO:0000256" key="3">
    <source>
        <dbReference type="ARBA" id="ARBA00023125"/>
    </source>
</evidence>
<dbReference type="PANTHER" id="PTHR47540:SF6">
    <property type="entry name" value="ZN(II)2CYS6 TRANSCRIPTION FACTOR (EUROFUNG)"/>
    <property type="match status" value="1"/>
</dbReference>
<protein>
    <recommendedName>
        <fullName evidence="6">Zn(2)-C6 fungal-type domain-containing protein</fullName>
    </recommendedName>
</protein>
<dbReference type="GO" id="GO:0005634">
    <property type="term" value="C:nucleus"/>
    <property type="evidence" value="ECO:0007669"/>
    <property type="project" value="UniProtKB-SubCell"/>
</dbReference>
<evidence type="ECO:0000256" key="4">
    <source>
        <dbReference type="ARBA" id="ARBA00023163"/>
    </source>
</evidence>
<gene>
    <name evidence="7" type="ORF">CBYS24578_00001918</name>
</gene>
<proteinExistence type="predicted"/>
<keyword evidence="4" id="KW-0804">Transcription</keyword>